<feature type="domain" description="COR" evidence="2">
    <location>
        <begin position="246"/>
        <end position="394"/>
    </location>
</feature>
<feature type="domain" description="DZIP3-like HEPN" evidence="3">
    <location>
        <begin position="640"/>
        <end position="741"/>
    </location>
</feature>
<keyword evidence="5" id="KW-1185">Reference proteome</keyword>
<dbReference type="Pfam" id="PF18738">
    <property type="entry name" value="HEPN_DZIP3"/>
    <property type="match status" value="1"/>
</dbReference>
<evidence type="ECO:0000259" key="3">
    <source>
        <dbReference type="Pfam" id="PF18738"/>
    </source>
</evidence>
<gene>
    <name evidence="4" type="ORF">ACJMK2_001435</name>
</gene>
<sequence>MLINPLVIDNYSRSNDTIAIMYCVLTVLDKLHQTVLNRCLPNLMRFLNVRDVMMYIQEHKLFDDVAVRDINQQKTSTKAISLLIDQVKLRGQDTYERFKECLILTNQADLKQKLDKEEDNLAAEMKDKQQGTGYWNVGVLKRDLKDWDDDQCGPPCNKLTNKSGRHLHKFASVSSCSVYLHGNIQEICKRYFGEIRSYLKDKPTRFHLIDEDFAIDNTVVDRKLEDLKKKIVEVASQQEYWGEKIPARWILLEQELMRRKNEGVKVISLNDVEKINKEGTVPIEQNEELNLFLRFLHETGTIIYFSIDILRENILLDPTWLIDALKTLINADSDLPEGSADSLVSEKWSDFKGKGILCLELIDAIWTKEKYPELYTHKEHMLLIMEQLNIIAKPRAFSEIGEKIESYFLTPCMLRQESPIDVISPEPDPLFVSTPILCCVFTGKFLPPPIFHRLIAACVTRWPVAKKKGTSENLIFCGCCIFDLDLFHRLTLHCKNHIVFARITRLVVDGVKTPDAKLCTRVRKFITLNLSKITSYLGQNLQYELCTCWSPSQVLPEDGSVAPFQMFVADEGHDSDAPIIPEHMNHARLYVALVTVCTNALRDILLLRVPSPYTSIYKAIRAKKADLTKKTQTKRGQWLIPLLNSSQCQVVFPDPFGRYVASVDQFDISLLYILIRHVSTVSASLMGWGNDPIEQPFRDRSLGASVKRIRLYRNDNGHSMDGKLTQKEFNEYWSKIDAVLDDTEVKLGRQGYYRSQLEQQRRQ</sequence>
<comment type="caution">
    <text evidence="4">The sequence shown here is derived from an EMBL/GenBank/DDBJ whole genome shotgun (WGS) entry which is preliminary data.</text>
</comment>
<evidence type="ECO:0000256" key="1">
    <source>
        <dbReference type="ARBA" id="ARBA00022737"/>
    </source>
</evidence>
<dbReference type="Gene3D" id="1.10.533.10">
    <property type="entry name" value="Death Domain, Fas"/>
    <property type="match status" value="1"/>
</dbReference>
<evidence type="ECO:0000313" key="4">
    <source>
        <dbReference type="EMBL" id="KAL3889079.1"/>
    </source>
</evidence>
<dbReference type="Gene3D" id="1.10.10.10">
    <property type="entry name" value="Winged helix-like DNA-binding domain superfamily/Winged helix DNA-binding domain"/>
    <property type="match status" value="1"/>
</dbReference>
<dbReference type="InterPro" id="IPR032171">
    <property type="entry name" value="COR-A"/>
</dbReference>
<organism evidence="4 5">
    <name type="scientific">Sinanodonta woodiana</name>
    <name type="common">Chinese pond mussel</name>
    <name type="synonym">Anodonta woodiana</name>
    <dbReference type="NCBI Taxonomy" id="1069815"/>
    <lineage>
        <taxon>Eukaryota</taxon>
        <taxon>Metazoa</taxon>
        <taxon>Spiralia</taxon>
        <taxon>Lophotrochozoa</taxon>
        <taxon>Mollusca</taxon>
        <taxon>Bivalvia</taxon>
        <taxon>Autobranchia</taxon>
        <taxon>Heteroconchia</taxon>
        <taxon>Palaeoheterodonta</taxon>
        <taxon>Unionida</taxon>
        <taxon>Unionoidea</taxon>
        <taxon>Unionidae</taxon>
        <taxon>Unioninae</taxon>
        <taxon>Sinanodonta</taxon>
    </lineage>
</organism>
<dbReference type="Pfam" id="PF16095">
    <property type="entry name" value="COR-A"/>
    <property type="match status" value="1"/>
</dbReference>
<dbReference type="InterPro" id="IPR041249">
    <property type="entry name" value="HEPN_DZIP3"/>
</dbReference>
<dbReference type="Proteomes" id="UP001634394">
    <property type="component" value="Unassembled WGS sequence"/>
</dbReference>
<name>A0ABD3XS93_SINWO</name>
<dbReference type="InterPro" id="IPR036388">
    <property type="entry name" value="WH-like_DNA-bd_sf"/>
</dbReference>
<proteinExistence type="predicted"/>
<dbReference type="InterPro" id="IPR011029">
    <property type="entry name" value="DEATH-like_dom_sf"/>
</dbReference>
<evidence type="ECO:0000313" key="5">
    <source>
        <dbReference type="Proteomes" id="UP001634394"/>
    </source>
</evidence>
<accession>A0ABD3XS93</accession>
<evidence type="ECO:0000259" key="2">
    <source>
        <dbReference type="Pfam" id="PF16095"/>
    </source>
</evidence>
<dbReference type="SUPFAM" id="SSF47986">
    <property type="entry name" value="DEATH domain"/>
    <property type="match status" value="1"/>
</dbReference>
<dbReference type="CDD" id="cd01671">
    <property type="entry name" value="CARD"/>
    <property type="match status" value="1"/>
</dbReference>
<reference evidence="4 5" key="1">
    <citation type="submission" date="2024-11" db="EMBL/GenBank/DDBJ databases">
        <title>Chromosome-level genome assembly of the freshwater bivalve Anodonta woodiana.</title>
        <authorList>
            <person name="Chen X."/>
        </authorList>
    </citation>
    <scope>NUCLEOTIDE SEQUENCE [LARGE SCALE GENOMIC DNA]</scope>
    <source>
        <strain evidence="4">MN2024</strain>
        <tissue evidence="4">Gills</tissue>
    </source>
</reference>
<feature type="non-terminal residue" evidence="4">
    <location>
        <position position="763"/>
    </location>
</feature>
<keyword evidence="1" id="KW-0677">Repeat</keyword>
<protein>
    <recommendedName>
        <fullName evidence="6">CARD domain-containing protein</fullName>
    </recommendedName>
</protein>
<dbReference type="AlphaFoldDB" id="A0ABD3XS93"/>
<evidence type="ECO:0008006" key="6">
    <source>
        <dbReference type="Google" id="ProtNLM"/>
    </source>
</evidence>
<dbReference type="EMBL" id="JBJQND010000001">
    <property type="protein sequence ID" value="KAL3889079.1"/>
    <property type="molecule type" value="Genomic_DNA"/>
</dbReference>